<dbReference type="EMBL" id="AFNH02001234">
    <property type="protein sequence ID" value="EZG43580.1"/>
    <property type="molecule type" value="Genomic_DNA"/>
</dbReference>
<sequence>MDVWLFRNRVRWRRLWRVVWGIAFTALGCGWSLPWLLRWGAAWSWGGASNWAVDLEVLTVPIHLLLLLAAPALTYSRLGATVVSVACAAAHAVAWTLLHNLRARTLCQTLLILSTGLGLPALTAFSPNNLLRFLLGAQSFALVLQDTRIRNWLTAGTTLGMGVSTDARGPTDPAEAWLQGVKRVRVVPTQLVVSDVCLVTALLAANHYAPFLRRPPRMQLLTRLLLPAAFEPAASWWTGIPPLACHTPRCGACSTRAALYASQYLVLFLFYLGAIHAAILATLDNHLILTTPGLLLAKSDAVVVGTLPETIASAVASLGLRGNAQRRVVAELLFAATVAIWVMSVVQLRLDLSRHLIAAILASVGFIFPLTLNTNRLGTYKPRARNAPGDNRRSTSSVTDAWWASRPPPLSESDDPAFEDDPAQNDEEQDHSRDSHQDGRDQDPQHNGDSRGAAAGRQILDKAIGNRVLVLLLRGDHEIEGLLRGFDDFMNLILEDCTECLWINDTPSKNPKLNSPQQVRKEGGVG</sequence>
<proteinExistence type="predicted"/>
<dbReference type="Pfam" id="PF01423">
    <property type="entry name" value="LSM"/>
    <property type="match status" value="1"/>
</dbReference>
<feature type="compositionally biased region" description="Acidic residues" evidence="1">
    <location>
        <begin position="412"/>
        <end position="429"/>
    </location>
</feature>
<feature type="transmembrane region" description="Helical" evidence="2">
    <location>
        <begin position="264"/>
        <end position="281"/>
    </location>
</feature>
<dbReference type="OrthoDB" id="429711at2759"/>
<reference evidence="4" key="1">
    <citation type="submission" date="2013-12" db="EMBL/GenBank/DDBJ databases">
        <authorList>
            <person name="Omoto C.K."/>
            <person name="Sibley D."/>
            <person name="Venepally P."/>
            <person name="Hadjithomas M."/>
            <person name="Karamycheva S."/>
            <person name="Brunk B."/>
            <person name="Roos D."/>
            <person name="Caler E."/>
            <person name="Lorenzi H."/>
        </authorList>
    </citation>
    <scope>NUCLEOTIDE SEQUENCE</scope>
</reference>
<dbReference type="Proteomes" id="UP000019763">
    <property type="component" value="Unassembled WGS sequence"/>
</dbReference>
<feature type="region of interest" description="Disordered" evidence="1">
    <location>
        <begin position="379"/>
        <end position="453"/>
    </location>
</feature>
<evidence type="ECO:0000313" key="4">
    <source>
        <dbReference type="EMBL" id="EZG43580.1"/>
    </source>
</evidence>
<feature type="region of interest" description="Disordered" evidence="1">
    <location>
        <begin position="507"/>
        <end position="526"/>
    </location>
</feature>
<dbReference type="Gene3D" id="2.30.30.100">
    <property type="match status" value="1"/>
</dbReference>
<gene>
    <name evidence="4" type="ORF">GNI_165550</name>
</gene>
<dbReference type="VEuPathDB" id="CryptoDB:GNI_165550"/>
<evidence type="ECO:0000313" key="5">
    <source>
        <dbReference type="Proteomes" id="UP000019763"/>
    </source>
</evidence>
<feature type="transmembrane region" description="Helical" evidence="2">
    <location>
        <begin position="356"/>
        <end position="375"/>
    </location>
</feature>
<name>A0A023AZ25_GRENI</name>
<feature type="domain" description="Sm" evidence="3">
    <location>
        <begin position="460"/>
        <end position="500"/>
    </location>
</feature>
<accession>A0A023AZ25</accession>
<dbReference type="AlphaFoldDB" id="A0A023AZ25"/>
<keyword evidence="5" id="KW-1185">Reference proteome</keyword>
<evidence type="ECO:0000256" key="2">
    <source>
        <dbReference type="SAM" id="Phobius"/>
    </source>
</evidence>
<dbReference type="InterPro" id="IPR001163">
    <property type="entry name" value="Sm_dom_euk/arc"/>
</dbReference>
<feature type="compositionally biased region" description="Polar residues" evidence="1">
    <location>
        <begin position="507"/>
        <end position="518"/>
    </location>
</feature>
<evidence type="ECO:0000256" key="1">
    <source>
        <dbReference type="SAM" id="MobiDB-lite"/>
    </source>
</evidence>
<protein>
    <submittedName>
        <fullName evidence="4">LSM domain protein</fullName>
    </submittedName>
</protein>
<dbReference type="RefSeq" id="XP_011133188.1">
    <property type="nucleotide sequence ID" value="XM_011134886.1"/>
</dbReference>
<dbReference type="SUPFAM" id="SSF50182">
    <property type="entry name" value="Sm-like ribonucleoproteins"/>
    <property type="match status" value="1"/>
</dbReference>
<dbReference type="GeneID" id="22915730"/>
<feature type="transmembrane region" description="Helical" evidence="2">
    <location>
        <begin position="51"/>
        <end position="72"/>
    </location>
</feature>
<feature type="compositionally biased region" description="Basic and acidic residues" evidence="1">
    <location>
        <begin position="430"/>
        <end position="449"/>
    </location>
</feature>
<feature type="transmembrane region" description="Helical" evidence="2">
    <location>
        <begin position="332"/>
        <end position="350"/>
    </location>
</feature>
<organism evidence="4 5">
    <name type="scientific">Gregarina niphandrodes</name>
    <name type="common">Septate eugregarine</name>
    <dbReference type="NCBI Taxonomy" id="110365"/>
    <lineage>
        <taxon>Eukaryota</taxon>
        <taxon>Sar</taxon>
        <taxon>Alveolata</taxon>
        <taxon>Apicomplexa</taxon>
        <taxon>Conoidasida</taxon>
        <taxon>Gregarinasina</taxon>
        <taxon>Eugregarinorida</taxon>
        <taxon>Gregarinidae</taxon>
        <taxon>Gregarina</taxon>
    </lineage>
</organism>
<comment type="caution">
    <text evidence="4">The sequence shown here is derived from an EMBL/GenBank/DDBJ whole genome shotgun (WGS) entry which is preliminary data.</text>
</comment>
<keyword evidence="2" id="KW-1133">Transmembrane helix</keyword>
<dbReference type="InterPro" id="IPR010920">
    <property type="entry name" value="LSM_dom_sf"/>
</dbReference>
<feature type="transmembrane region" description="Helical" evidence="2">
    <location>
        <begin position="20"/>
        <end position="39"/>
    </location>
</feature>
<evidence type="ECO:0000259" key="3">
    <source>
        <dbReference type="Pfam" id="PF01423"/>
    </source>
</evidence>
<dbReference type="PROSITE" id="PS51257">
    <property type="entry name" value="PROKAR_LIPOPROTEIN"/>
    <property type="match status" value="1"/>
</dbReference>
<feature type="transmembrane region" description="Helical" evidence="2">
    <location>
        <begin position="301"/>
        <end position="320"/>
    </location>
</feature>
<keyword evidence="2" id="KW-0812">Transmembrane</keyword>
<keyword evidence="2" id="KW-0472">Membrane</keyword>